<protein>
    <submittedName>
        <fullName evidence="1">Secreted antigen 1</fullName>
    </submittedName>
</protein>
<dbReference type="EMBL" id="BPLF01000002">
    <property type="protein sequence ID" value="GIX62461.1"/>
    <property type="molecule type" value="Genomic_DNA"/>
</dbReference>
<evidence type="ECO:0000313" key="2">
    <source>
        <dbReference type="Proteomes" id="UP001497744"/>
    </source>
</evidence>
<name>A0AAV4LQN7_BABCB</name>
<evidence type="ECO:0000313" key="1">
    <source>
        <dbReference type="EMBL" id="GIX62461.1"/>
    </source>
</evidence>
<keyword evidence="2" id="KW-1185">Reference proteome</keyword>
<comment type="caution">
    <text evidence="1">The sequence shown here is derived from an EMBL/GenBank/DDBJ whole genome shotgun (WGS) entry which is preliminary data.</text>
</comment>
<reference evidence="1 2" key="1">
    <citation type="submission" date="2021-06" db="EMBL/GenBank/DDBJ databases">
        <title>Genome sequence of Babesia caballi.</title>
        <authorList>
            <person name="Yamagishi J."/>
            <person name="Kidaka T."/>
            <person name="Ochi A."/>
        </authorList>
    </citation>
    <scope>NUCLEOTIDE SEQUENCE [LARGE SCALE GENOMIC DNA]</scope>
    <source>
        <strain evidence="1">USDA-D6B2</strain>
    </source>
</reference>
<proteinExistence type="predicted"/>
<gene>
    <name evidence="1" type="ORF">BcabD6B2_18960</name>
</gene>
<accession>A0AAV4LQN7</accession>
<organism evidence="1 2">
    <name type="scientific">Babesia caballi</name>
    <dbReference type="NCBI Taxonomy" id="5871"/>
    <lineage>
        <taxon>Eukaryota</taxon>
        <taxon>Sar</taxon>
        <taxon>Alveolata</taxon>
        <taxon>Apicomplexa</taxon>
        <taxon>Aconoidasida</taxon>
        <taxon>Piroplasmida</taxon>
        <taxon>Babesiidae</taxon>
        <taxon>Babesia</taxon>
    </lineage>
</organism>
<dbReference type="GeneID" id="94193942"/>
<dbReference type="RefSeq" id="XP_067714530.1">
    <property type="nucleotide sequence ID" value="XM_067858429.1"/>
</dbReference>
<dbReference type="AlphaFoldDB" id="A0AAV4LQN7"/>
<sequence length="271" mass="29792">MADHVCNVTQPTSLKEALDFTAALNSDRTDLKKRVGEELRKRSKKIDELKKSVNAVFEEVLDNLSALREKIVNSTEKTNYGKYSDLAKNGSHSHHRSKDCVNNITAIFVTLLHPLLVTLNYMLPYVQTNYSYESFGRWQNQTCDGKNIGNTSRYETLNEFLTDYGGDFSYKGTFDTMLPGGYNKGSSELSNNKGSALESPLRKLLGYNSQDIDEAYLRLLVDALGLLSPDINTVLVSTAAVLGTLGLGGAAAVATNFMGFGTLVYGFLGLL</sequence>
<dbReference type="Proteomes" id="UP001497744">
    <property type="component" value="Unassembled WGS sequence"/>
</dbReference>